<dbReference type="AlphaFoldDB" id="A0A538TQ24"/>
<keyword evidence="2" id="KW-0285">Flavoprotein</keyword>
<dbReference type="GO" id="GO:0016614">
    <property type="term" value="F:oxidoreductase activity, acting on CH-OH group of donors"/>
    <property type="evidence" value="ECO:0007669"/>
    <property type="project" value="InterPro"/>
</dbReference>
<dbReference type="Pfam" id="PF00732">
    <property type="entry name" value="GMC_oxred_N"/>
    <property type="match status" value="1"/>
</dbReference>
<gene>
    <name evidence="8" type="ORF">E6K78_07260</name>
</gene>
<feature type="region of interest" description="Disordered" evidence="5">
    <location>
        <begin position="1"/>
        <end position="27"/>
    </location>
</feature>
<dbReference type="Gene3D" id="3.50.50.60">
    <property type="entry name" value="FAD/NAD(P)-binding domain"/>
    <property type="match status" value="2"/>
</dbReference>
<dbReference type="PANTHER" id="PTHR46056">
    <property type="entry name" value="LONG-CHAIN-ALCOHOL OXIDASE"/>
    <property type="match status" value="1"/>
</dbReference>
<dbReference type="InterPro" id="IPR036188">
    <property type="entry name" value="FAD/NAD-bd_sf"/>
</dbReference>
<evidence type="ECO:0000256" key="1">
    <source>
        <dbReference type="ARBA" id="ARBA00010790"/>
    </source>
</evidence>
<dbReference type="SUPFAM" id="SSF51905">
    <property type="entry name" value="FAD/NAD(P)-binding domain"/>
    <property type="match status" value="1"/>
</dbReference>
<evidence type="ECO:0000259" key="7">
    <source>
        <dbReference type="Pfam" id="PF05199"/>
    </source>
</evidence>
<accession>A0A538TQ24</accession>
<evidence type="ECO:0000313" key="8">
    <source>
        <dbReference type="EMBL" id="TMQ65708.1"/>
    </source>
</evidence>
<evidence type="ECO:0000256" key="2">
    <source>
        <dbReference type="ARBA" id="ARBA00022630"/>
    </source>
</evidence>
<evidence type="ECO:0000259" key="6">
    <source>
        <dbReference type="Pfam" id="PF00732"/>
    </source>
</evidence>
<dbReference type="EMBL" id="VBOY01000067">
    <property type="protein sequence ID" value="TMQ65708.1"/>
    <property type="molecule type" value="Genomic_DNA"/>
</dbReference>
<evidence type="ECO:0008006" key="10">
    <source>
        <dbReference type="Google" id="ProtNLM"/>
    </source>
</evidence>
<dbReference type="Proteomes" id="UP000316609">
    <property type="component" value="Unassembled WGS sequence"/>
</dbReference>
<name>A0A538TQ24_UNCEI</name>
<comment type="similarity">
    <text evidence="1">Belongs to the GMC oxidoreductase family.</text>
</comment>
<dbReference type="PANTHER" id="PTHR46056:SF12">
    <property type="entry name" value="LONG-CHAIN-ALCOHOL OXIDASE"/>
    <property type="match status" value="1"/>
</dbReference>
<dbReference type="InterPro" id="IPR007867">
    <property type="entry name" value="GMC_OxRtase_C"/>
</dbReference>
<dbReference type="InterPro" id="IPR000172">
    <property type="entry name" value="GMC_OxRdtase_N"/>
</dbReference>
<protein>
    <recommendedName>
        <fullName evidence="10">GMC family oxidoreductase</fullName>
    </recommendedName>
</protein>
<organism evidence="8 9">
    <name type="scientific">Eiseniibacteriota bacterium</name>
    <dbReference type="NCBI Taxonomy" id="2212470"/>
    <lineage>
        <taxon>Bacteria</taxon>
        <taxon>Candidatus Eiseniibacteriota</taxon>
    </lineage>
</organism>
<evidence type="ECO:0000256" key="3">
    <source>
        <dbReference type="ARBA" id="ARBA00022827"/>
    </source>
</evidence>
<proteinExistence type="inferred from homology"/>
<feature type="compositionally biased region" description="Low complexity" evidence="5">
    <location>
        <begin position="8"/>
        <end position="24"/>
    </location>
</feature>
<keyword evidence="4" id="KW-0560">Oxidoreductase</keyword>
<sequence length="473" mass="51021">MNTQAMPRLLESGGRRSSTSGSMLFNNGEAVGGGSTVNIDLVFSPLHASVTHQIESWRRSGHVGAHQYEAPALDAADAWVKDRLGTRTPARSEINTNNQVLWDGALRDGRHPRLYELNTYPPGRWPTPCSAKRSAVSGLLLEAMRSKARPLAMVPDARVLRVVIDRDSGQPMARGVDFVVRPGWNAPGVVTDPMGLRLRAGDTIRVEARRVILCAGTLGSAVLLLRSGLADPDVGRGIVAHPAVPVIGRFDRTIDAFRGAPATVFVDDFAVSNGFMLEAMSAGPEYAAVMTPETGRGVFEVVSHYRQLAGFGAMLIDRSSRENRIVLGPNGDPQIRYELTPSDRARLGVAVESAARIMFEAGAREVILPSYERVGDGSWGTCVLSDSSAVRGLRRRLRFVPNATIVTSAHLQSSNPMGTRPDGSVVSTEHRVWGIDGLYVADASVFPSSVGANPMQSVYVFAKLFVDELLEAR</sequence>
<feature type="domain" description="Glucose-methanol-choline oxidoreductase N-terminal" evidence="6">
    <location>
        <begin position="8"/>
        <end position="242"/>
    </location>
</feature>
<evidence type="ECO:0000256" key="4">
    <source>
        <dbReference type="ARBA" id="ARBA00023002"/>
    </source>
</evidence>
<evidence type="ECO:0000256" key="5">
    <source>
        <dbReference type="SAM" id="MobiDB-lite"/>
    </source>
</evidence>
<dbReference type="GO" id="GO:0050660">
    <property type="term" value="F:flavin adenine dinucleotide binding"/>
    <property type="evidence" value="ECO:0007669"/>
    <property type="project" value="InterPro"/>
</dbReference>
<feature type="domain" description="Glucose-methanol-choline oxidoreductase C-terminal" evidence="7">
    <location>
        <begin position="329"/>
        <end position="462"/>
    </location>
</feature>
<keyword evidence="3" id="KW-0274">FAD</keyword>
<evidence type="ECO:0000313" key="9">
    <source>
        <dbReference type="Proteomes" id="UP000316609"/>
    </source>
</evidence>
<dbReference type="Pfam" id="PF05199">
    <property type="entry name" value="GMC_oxred_C"/>
    <property type="match status" value="1"/>
</dbReference>
<comment type="caution">
    <text evidence="8">The sequence shown here is derived from an EMBL/GenBank/DDBJ whole genome shotgun (WGS) entry which is preliminary data.</text>
</comment>
<reference evidence="8 9" key="1">
    <citation type="journal article" date="2019" name="Nat. Microbiol.">
        <title>Mediterranean grassland soil C-N compound turnover is dependent on rainfall and depth, and is mediated by genomically divergent microorganisms.</title>
        <authorList>
            <person name="Diamond S."/>
            <person name="Andeer P.F."/>
            <person name="Li Z."/>
            <person name="Crits-Christoph A."/>
            <person name="Burstein D."/>
            <person name="Anantharaman K."/>
            <person name="Lane K.R."/>
            <person name="Thomas B.C."/>
            <person name="Pan C."/>
            <person name="Northen T.R."/>
            <person name="Banfield J.F."/>
        </authorList>
    </citation>
    <scope>NUCLEOTIDE SEQUENCE [LARGE SCALE GENOMIC DNA]</scope>
    <source>
        <strain evidence="8">WS_8</strain>
    </source>
</reference>